<organism evidence="1 2">
    <name type="scientific">Pseudomonas fluorescens</name>
    <dbReference type="NCBI Taxonomy" id="294"/>
    <lineage>
        <taxon>Bacteria</taxon>
        <taxon>Pseudomonadati</taxon>
        <taxon>Pseudomonadota</taxon>
        <taxon>Gammaproteobacteria</taxon>
        <taxon>Pseudomonadales</taxon>
        <taxon>Pseudomonadaceae</taxon>
        <taxon>Pseudomonas</taxon>
    </lineage>
</organism>
<dbReference type="EMBL" id="CABVIK010000006">
    <property type="protein sequence ID" value="VVO92795.1"/>
    <property type="molecule type" value="Genomic_DNA"/>
</dbReference>
<protein>
    <submittedName>
        <fullName evidence="1">Uncharacterized protein</fullName>
    </submittedName>
</protein>
<dbReference type="Proteomes" id="UP000349468">
    <property type="component" value="Unassembled WGS sequence"/>
</dbReference>
<reference evidence="1 2" key="1">
    <citation type="submission" date="2019-09" db="EMBL/GenBank/DDBJ databases">
        <authorList>
            <person name="Chandra G."/>
            <person name="Truman W A."/>
        </authorList>
    </citation>
    <scope>NUCLEOTIDE SEQUENCE [LARGE SCALE GENOMIC DNA]</scope>
    <source>
        <strain evidence="1">PS870</strain>
    </source>
</reference>
<accession>A0A5E7JVV2</accession>
<evidence type="ECO:0000313" key="1">
    <source>
        <dbReference type="EMBL" id="VVO92795.1"/>
    </source>
</evidence>
<dbReference type="AlphaFoldDB" id="A0A5E7JVV2"/>
<proteinExistence type="predicted"/>
<name>A0A5E7JVV2_PSEFL</name>
<sequence>MNEGHSKRSVSQISAIAQWHALLRDEAALLKHPGAHHKTLLTQAHALHRDQLIDRDDLSDLLEQADGALAYAVEALFDRQLGE</sequence>
<gene>
    <name evidence="1" type="ORF">PS870_02407</name>
</gene>
<dbReference type="RefSeq" id="WP_154912354.1">
    <property type="nucleotide sequence ID" value="NZ_CABVIK010000006.1"/>
</dbReference>
<evidence type="ECO:0000313" key="2">
    <source>
        <dbReference type="Proteomes" id="UP000349468"/>
    </source>
</evidence>